<evidence type="ECO:0000256" key="1">
    <source>
        <dbReference type="SAM" id="SignalP"/>
    </source>
</evidence>
<dbReference type="AlphaFoldDB" id="A0A842HCH8"/>
<name>A0A842HCH8_9BACT</name>
<dbReference type="RefSeq" id="WP_185674889.1">
    <property type="nucleotide sequence ID" value="NZ_JACHVB010000019.1"/>
</dbReference>
<reference evidence="3 4" key="1">
    <citation type="submission" date="2020-07" db="EMBL/GenBank/DDBJ databases">
        <authorList>
            <person name="Feng X."/>
        </authorList>
    </citation>
    <scope>NUCLEOTIDE SEQUENCE [LARGE SCALE GENOMIC DNA]</scope>
    <source>
        <strain evidence="3 4">JCM31066</strain>
    </source>
</reference>
<dbReference type="Proteomes" id="UP000546464">
    <property type="component" value="Unassembled WGS sequence"/>
</dbReference>
<dbReference type="InterPro" id="IPR017850">
    <property type="entry name" value="Alkaline_phosphatase_core_sf"/>
</dbReference>
<organism evidence="3 4">
    <name type="scientific">Ruficoccus amylovorans</name>
    <dbReference type="NCBI Taxonomy" id="1804625"/>
    <lineage>
        <taxon>Bacteria</taxon>
        <taxon>Pseudomonadati</taxon>
        <taxon>Verrucomicrobiota</taxon>
        <taxon>Opitutia</taxon>
        <taxon>Puniceicoccales</taxon>
        <taxon>Cerasicoccaceae</taxon>
        <taxon>Ruficoccus</taxon>
    </lineage>
</organism>
<dbReference type="PANTHER" id="PTHR43108">
    <property type="entry name" value="N-ACETYLGLUCOSAMINE-6-SULFATASE FAMILY MEMBER"/>
    <property type="match status" value="1"/>
</dbReference>
<sequence>MKWIKLACVFVFFMAAALADDRPNIVFLLTDDQRYDSLGATGNEIIHTPEIDALADEGVIFDNSFVVSSACAPNRAAIFSGMYNRTLGVRDFSSDFTPEQREYLYPFLLKKEGYFIGFIGKWGVAATIASTLEPYRERFDYWRGFVGQGNYYTRDRQNRHLTQVLADDVEEFLDVVPKGKPFCLSVSFKAPHGPWNQYDRRFAEDFEDRGIPFPPTLDKYFVDQLPPFMRTFRLSLDGRSLEQFEQFHEKFVREYYRLILGVDEAVGRIRKALEAKGLADNTIIVYASDNGHFLEEWGFYGKWLMYEPSIRVPLIVYDPRLPKEERGKRVKEQVLSVDYAPTFLDWAGADIPERMQGQSLRELVEGEAPDDWREDWFYDYAFEMYPGDIPKSIGVRTDRYKLVRYISPRPQYEQLFDLQRDPLELKNRIDDPEYANIRHDLSKRLSEYRKSLPDNDPDFEEYVNTYEVIGIGADFPDAELDFSEVDEVGQTFTAATDHLMLVEWRWPFFISRYPDSGVDVVLRRGGPEGEILGETWIEATDIYNLNRSRASFEVAGLEPGETLYVGIRPQSKPGKRRIGLWRYTKDCYPGGEAFINGEAAGGDIPLAFVFRK</sequence>
<accession>A0A842HCH8</accession>
<gene>
    <name evidence="3" type="ORF">H5P28_06455</name>
</gene>
<dbReference type="InterPro" id="IPR000917">
    <property type="entry name" value="Sulfatase_N"/>
</dbReference>
<evidence type="ECO:0000313" key="4">
    <source>
        <dbReference type="Proteomes" id="UP000546464"/>
    </source>
</evidence>
<keyword evidence="1" id="KW-0732">Signal</keyword>
<dbReference type="SUPFAM" id="SSF53649">
    <property type="entry name" value="Alkaline phosphatase-like"/>
    <property type="match status" value="1"/>
</dbReference>
<protein>
    <submittedName>
        <fullName evidence="3">Sulfatase</fullName>
    </submittedName>
</protein>
<evidence type="ECO:0000259" key="2">
    <source>
        <dbReference type="Pfam" id="PF00884"/>
    </source>
</evidence>
<dbReference type="EMBL" id="JACHVB010000019">
    <property type="protein sequence ID" value="MBC2593899.1"/>
    <property type="molecule type" value="Genomic_DNA"/>
</dbReference>
<proteinExistence type="predicted"/>
<comment type="caution">
    <text evidence="3">The sequence shown here is derived from an EMBL/GenBank/DDBJ whole genome shotgun (WGS) entry which is preliminary data.</text>
</comment>
<dbReference type="CDD" id="cd16031">
    <property type="entry name" value="G6S_like"/>
    <property type="match status" value="1"/>
</dbReference>
<feature type="signal peptide" evidence="1">
    <location>
        <begin position="1"/>
        <end position="19"/>
    </location>
</feature>
<feature type="chain" id="PRO_5032452939" evidence="1">
    <location>
        <begin position="20"/>
        <end position="612"/>
    </location>
</feature>
<evidence type="ECO:0000313" key="3">
    <source>
        <dbReference type="EMBL" id="MBC2593899.1"/>
    </source>
</evidence>
<keyword evidence="4" id="KW-1185">Reference proteome</keyword>
<dbReference type="PANTHER" id="PTHR43108:SF6">
    <property type="entry name" value="N-SULPHOGLUCOSAMINE SULPHOHYDROLASE"/>
    <property type="match status" value="1"/>
</dbReference>
<dbReference type="Gene3D" id="3.40.720.10">
    <property type="entry name" value="Alkaline Phosphatase, subunit A"/>
    <property type="match status" value="1"/>
</dbReference>
<feature type="domain" description="Sulfatase N-terminal" evidence="2">
    <location>
        <begin position="23"/>
        <end position="349"/>
    </location>
</feature>
<dbReference type="Pfam" id="PF00884">
    <property type="entry name" value="Sulfatase"/>
    <property type="match status" value="1"/>
</dbReference>